<reference evidence="1 2" key="1">
    <citation type="journal article" date="2015" name="Stand. Genomic Sci.">
        <title>Genomic Encyclopedia of Bacterial and Archaeal Type Strains, Phase III: the genomes of soil and plant-associated and newly described type strains.</title>
        <authorList>
            <person name="Whitman W.B."/>
            <person name="Woyke T."/>
            <person name="Klenk H.P."/>
            <person name="Zhou Y."/>
            <person name="Lilburn T.G."/>
            <person name="Beck B.J."/>
            <person name="De Vos P."/>
            <person name="Vandamme P."/>
            <person name="Eisen J.A."/>
            <person name="Garrity G."/>
            <person name="Hugenholtz P."/>
            <person name="Kyrpides N.C."/>
        </authorList>
    </citation>
    <scope>NUCLEOTIDE SEQUENCE [LARGE SCALE GENOMIC DNA]</scope>
    <source>
        <strain evidence="1 2">CGMCC 1.2546</strain>
    </source>
</reference>
<evidence type="ECO:0000313" key="1">
    <source>
        <dbReference type="EMBL" id="TWI38457.1"/>
    </source>
</evidence>
<accession>A0A562P1V6</accession>
<evidence type="ECO:0000313" key="2">
    <source>
        <dbReference type="Proteomes" id="UP000317122"/>
    </source>
</evidence>
<sequence>MPSASPRSQPASVGAFDAGLIDLAEPTAGLLGQTVLRLDTIGLARRRNPVPLLLFLDFHVFGYDRTGRARTYSGREEFLRNLGNPHRATDGVPITRRDLIAAAVSGATTLFAPVALGAEEESFKFGLTPVFLSNDLELLGHLRSYLGARIGGRVELVTRRTYQEITALLVSGQVQSAWICGYPYVQFKADLDLVATPVWHGKPLYQSYLIASAGRKADDWPGLKGDVHAFSDPDSNSGFLVTRALLAEKRQLPGNFFSRSFFTYGHRNVIRAVASGLAQSGSVDGYVYEVMRETEPDLVKQTRIVRKSELLGFPPIASPKSASNDRRVKALQQALISMKDDAEGRKVLALLRLDGFVATDPSLFDAIAAKVETVRQFG</sequence>
<dbReference type="Proteomes" id="UP000317122">
    <property type="component" value="Unassembled WGS sequence"/>
</dbReference>
<dbReference type="Pfam" id="PF12974">
    <property type="entry name" value="Phosphonate-bd"/>
    <property type="match status" value="1"/>
</dbReference>
<dbReference type="PANTHER" id="PTHR35841">
    <property type="entry name" value="PHOSPHONATES-BINDING PERIPLASMIC PROTEIN"/>
    <property type="match status" value="1"/>
</dbReference>
<dbReference type="AlphaFoldDB" id="A0A562P1V6"/>
<keyword evidence="2" id="KW-1185">Reference proteome</keyword>
<dbReference type="CDD" id="cd13571">
    <property type="entry name" value="PBP2_PnhD_1"/>
    <property type="match status" value="1"/>
</dbReference>
<gene>
    <name evidence="1" type="ORF">IQ26_02381</name>
</gene>
<proteinExistence type="predicted"/>
<dbReference type="Gene3D" id="3.40.190.10">
    <property type="entry name" value="Periplasmic binding protein-like II"/>
    <property type="match status" value="2"/>
</dbReference>
<dbReference type="SUPFAM" id="SSF53850">
    <property type="entry name" value="Periplasmic binding protein-like II"/>
    <property type="match status" value="1"/>
</dbReference>
<comment type="caution">
    <text evidence="1">The sequence shown here is derived from an EMBL/GenBank/DDBJ whole genome shotgun (WGS) entry which is preliminary data.</text>
</comment>
<protein>
    <submittedName>
        <fullName evidence="1">Phosphonate transport system substrate-binding protein</fullName>
    </submittedName>
</protein>
<dbReference type="PANTHER" id="PTHR35841:SF1">
    <property type="entry name" value="PHOSPHONATES-BINDING PERIPLASMIC PROTEIN"/>
    <property type="match status" value="1"/>
</dbReference>
<dbReference type="EMBL" id="VLKT01000012">
    <property type="protein sequence ID" value="TWI38457.1"/>
    <property type="molecule type" value="Genomic_DNA"/>
</dbReference>
<name>A0A562P1V6_9HYPH</name>
<organism evidence="1 2">
    <name type="scientific">Mesorhizobium tianshanense</name>
    <dbReference type="NCBI Taxonomy" id="39844"/>
    <lineage>
        <taxon>Bacteria</taxon>
        <taxon>Pseudomonadati</taxon>
        <taxon>Pseudomonadota</taxon>
        <taxon>Alphaproteobacteria</taxon>
        <taxon>Hyphomicrobiales</taxon>
        <taxon>Phyllobacteriaceae</taxon>
        <taxon>Mesorhizobium</taxon>
    </lineage>
</organism>